<dbReference type="GO" id="GO:0005737">
    <property type="term" value="C:cytoplasm"/>
    <property type="evidence" value="ECO:0007669"/>
    <property type="project" value="UniProtKB-SubCell"/>
</dbReference>
<comment type="caution">
    <text evidence="9">The sequence shown here is derived from an EMBL/GenBank/DDBJ whole genome shotgun (WGS) entry which is preliminary data.</text>
</comment>
<keyword evidence="10" id="KW-1185">Reference proteome</keyword>
<dbReference type="InterPro" id="IPR002676">
    <property type="entry name" value="RimM_N"/>
</dbReference>
<evidence type="ECO:0000259" key="8">
    <source>
        <dbReference type="Pfam" id="PF24986"/>
    </source>
</evidence>
<evidence type="ECO:0000256" key="6">
    <source>
        <dbReference type="SAM" id="MobiDB-lite"/>
    </source>
</evidence>
<dbReference type="AlphaFoldDB" id="A0A2A4HUB4"/>
<dbReference type="Gene3D" id="2.30.30.240">
    <property type="entry name" value="PRC-barrel domain"/>
    <property type="match status" value="1"/>
</dbReference>
<dbReference type="Proteomes" id="UP000218784">
    <property type="component" value="Unassembled WGS sequence"/>
</dbReference>
<keyword evidence="1 5" id="KW-0963">Cytoplasm</keyword>
<dbReference type="NCBIfam" id="TIGR02273">
    <property type="entry name" value="16S_RimM"/>
    <property type="match status" value="1"/>
</dbReference>
<name>A0A2A4HUB4_9SPHN</name>
<dbReference type="InterPro" id="IPR056792">
    <property type="entry name" value="PRC_RimM"/>
</dbReference>
<feature type="region of interest" description="Disordered" evidence="6">
    <location>
        <begin position="1"/>
        <end position="32"/>
    </location>
</feature>
<keyword evidence="3 5" id="KW-0698">rRNA processing</keyword>
<comment type="subcellular location">
    <subcellularLocation>
        <location evidence="5">Cytoplasm</location>
    </subcellularLocation>
</comment>
<keyword evidence="2 5" id="KW-0690">Ribosome biogenesis</keyword>
<dbReference type="GO" id="GO:0043022">
    <property type="term" value="F:ribosome binding"/>
    <property type="evidence" value="ECO:0007669"/>
    <property type="project" value="InterPro"/>
</dbReference>
<dbReference type="SUPFAM" id="SSF50346">
    <property type="entry name" value="PRC-barrel domain"/>
    <property type="match status" value="1"/>
</dbReference>
<evidence type="ECO:0000313" key="9">
    <source>
        <dbReference type="EMBL" id="PCG07603.1"/>
    </source>
</evidence>
<proteinExistence type="inferred from homology"/>
<dbReference type="InterPro" id="IPR009000">
    <property type="entry name" value="Transl_B-barrel_sf"/>
</dbReference>
<comment type="domain">
    <text evidence="5">The PRC barrel domain binds ribosomal protein uS19.</text>
</comment>
<dbReference type="InterPro" id="IPR011033">
    <property type="entry name" value="PRC_barrel-like_sf"/>
</dbReference>
<evidence type="ECO:0000256" key="3">
    <source>
        <dbReference type="ARBA" id="ARBA00022552"/>
    </source>
</evidence>
<comment type="function">
    <text evidence="5">An accessory protein needed during the final step in the assembly of 30S ribosomal subunit, possibly for assembly of the head region. Essential for efficient processing of 16S rRNA. May be needed both before and after RbfA during the maturation of 16S rRNA. It has affinity for free ribosomal 30S subunits but not for 70S ribosomes.</text>
</comment>
<comment type="similarity">
    <text evidence="5">Belongs to the RimM family.</text>
</comment>
<feature type="domain" description="Ribosome maturation factor RimM PRC barrel" evidence="8">
    <location>
        <begin position="121"/>
        <end position="173"/>
    </location>
</feature>
<evidence type="ECO:0000256" key="5">
    <source>
        <dbReference type="HAMAP-Rule" id="MF_00014"/>
    </source>
</evidence>
<comment type="subunit">
    <text evidence="5">Binds ribosomal protein uS19.</text>
</comment>
<dbReference type="InterPro" id="IPR011961">
    <property type="entry name" value="RimM"/>
</dbReference>
<feature type="domain" description="RimM N-terminal" evidence="7">
    <location>
        <begin position="40"/>
        <end position="108"/>
    </location>
</feature>
<evidence type="ECO:0000259" key="7">
    <source>
        <dbReference type="Pfam" id="PF01782"/>
    </source>
</evidence>
<dbReference type="GO" id="GO:0006364">
    <property type="term" value="P:rRNA processing"/>
    <property type="evidence" value="ECO:0007669"/>
    <property type="project" value="UniProtKB-UniRule"/>
</dbReference>
<evidence type="ECO:0000313" key="10">
    <source>
        <dbReference type="Proteomes" id="UP000218784"/>
    </source>
</evidence>
<dbReference type="PANTHER" id="PTHR33692">
    <property type="entry name" value="RIBOSOME MATURATION FACTOR RIMM"/>
    <property type="match status" value="1"/>
</dbReference>
<dbReference type="InterPro" id="IPR036976">
    <property type="entry name" value="RimM_N_sf"/>
</dbReference>
<evidence type="ECO:0000256" key="1">
    <source>
        <dbReference type="ARBA" id="ARBA00022490"/>
    </source>
</evidence>
<sequence>MTKTPPTTVSPASSPPRARTTPPRGATVRPGTDAGDTIVLAVITGAHGIAGDVRLKVFADDLSRHRTFNGGALTLAKLRDGTIARFAEVIDRTAAEALRGTELTVPRDALPPLDDGEYYHADLLGLAVVSTAGEPLGRVIAVENFGAGDVIDIERPSGKTFMVPIHAVPEWDRERMIVDAAFVD</sequence>
<dbReference type="Pfam" id="PF24986">
    <property type="entry name" value="PRC_RimM"/>
    <property type="match status" value="1"/>
</dbReference>
<gene>
    <name evidence="5 9" type="primary">rimM</name>
    <name evidence="9" type="ORF">COA17_17475</name>
</gene>
<dbReference type="Gene3D" id="2.40.30.60">
    <property type="entry name" value="RimM"/>
    <property type="match status" value="1"/>
</dbReference>
<dbReference type="GO" id="GO:0042274">
    <property type="term" value="P:ribosomal small subunit biogenesis"/>
    <property type="evidence" value="ECO:0007669"/>
    <property type="project" value="UniProtKB-UniRule"/>
</dbReference>
<dbReference type="Pfam" id="PF01782">
    <property type="entry name" value="RimM"/>
    <property type="match status" value="1"/>
</dbReference>
<reference evidence="9 10" key="1">
    <citation type="submission" date="2017-09" db="EMBL/GenBank/DDBJ databases">
        <title>Sphingomonas ginsenosidimutans KACC 14949, whole genome shotgun sequence.</title>
        <authorList>
            <person name="Feng G."/>
            <person name="Zhu H."/>
        </authorList>
    </citation>
    <scope>NUCLEOTIDE SEQUENCE [LARGE SCALE GENOMIC DNA]</scope>
    <source>
        <strain evidence="9 10">KACC 14949</strain>
    </source>
</reference>
<dbReference type="HAMAP" id="MF_00014">
    <property type="entry name" value="Ribosome_mat_RimM"/>
    <property type="match status" value="1"/>
</dbReference>
<dbReference type="GO" id="GO:0005840">
    <property type="term" value="C:ribosome"/>
    <property type="evidence" value="ECO:0007669"/>
    <property type="project" value="InterPro"/>
</dbReference>
<dbReference type="EMBL" id="NWVD01000015">
    <property type="protein sequence ID" value="PCG07603.1"/>
    <property type="molecule type" value="Genomic_DNA"/>
</dbReference>
<evidence type="ECO:0000256" key="2">
    <source>
        <dbReference type="ARBA" id="ARBA00022517"/>
    </source>
</evidence>
<evidence type="ECO:0000256" key="4">
    <source>
        <dbReference type="ARBA" id="ARBA00023186"/>
    </source>
</evidence>
<dbReference type="PANTHER" id="PTHR33692:SF1">
    <property type="entry name" value="RIBOSOME MATURATION FACTOR RIMM"/>
    <property type="match status" value="1"/>
</dbReference>
<keyword evidence="4 5" id="KW-0143">Chaperone</keyword>
<organism evidence="9 10">
    <name type="scientific">Sphingomonas ginsenosidimutans</name>
    <dbReference type="NCBI Taxonomy" id="862134"/>
    <lineage>
        <taxon>Bacteria</taxon>
        <taxon>Pseudomonadati</taxon>
        <taxon>Pseudomonadota</taxon>
        <taxon>Alphaproteobacteria</taxon>
        <taxon>Sphingomonadales</taxon>
        <taxon>Sphingomonadaceae</taxon>
        <taxon>Sphingomonas</taxon>
    </lineage>
</organism>
<dbReference type="SUPFAM" id="SSF50447">
    <property type="entry name" value="Translation proteins"/>
    <property type="match status" value="1"/>
</dbReference>
<protein>
    <recommendedName>
        <fullName evidence="5">Ribosome maturation factor RimM</fullName>
    </recommendedName>
</protein>
<accession>A0A2A4HUB4</accession>